<comment type="caution">
    <text evidence="3">The sequence shown here is derived from an EMBL/GenBank/DDBJ whole genome shotgun (WGS) entry which is preliminary data.</text>
</comment>
<dbReference type="OrthoDB" id="5289641at2759"/>
<dbReference type="InterPro" id="IPR008999">
    <property type="entry name" value="Actin-crosslinking"/>
</dbReference>
<evidence type="ECO:0000256" key="1">
    <source>
        <dbReference type="SAM" id="MobiDB-lite"/>
    </source>
</evidence>
<protein>
    <submittedName>
        <fullName evidence="3">Putative dynamin family protein</fullName>
    </submittedName>
</protein>
<reference evidence="3 4" key="1">
    <citation type="journal article" date="2020" name="Phytopathology">
        <title>A high-quality genome resource of Botrytis fragariae, a new and rapidly spreading fungal pathogen causing strawberry gray mold in the U.S.A.</title>
        <authorList>
            <person name="Wu Y."/>
            <person name="Saski C.A."/>
            <person name="Schnabel G."/>
            <person name="Xiao S."/>
            <person name="Hu M."/>
        </authorList>
    </citation>
    <scope>NUCLEOTIDE SEQUENCE [LARGE SCALE GENOMIC DNA]</scope>
    <source>
        <strain evidence="3 4">BVB16</strain>
    </source>
</reference>
<feature type="region of interest" description="Disordered" evidence="1">
    <location>
        <begin position="1"/>
        <end position="49"/>
    </location>
</feature>
<dbReference type="PANTHER" id="PTHR39697:SF1">
    <property type="entry name" value="RICIN B LECTIN DOMAIN-CONTAINING PROTEIN"/>
    <property type="match status" value="1"/>
</dbReference>
<keyword evidence="2" id="KW-1133">Transmembrane helix</keyword>
<name>A0A8H6B3G0_9HELO</name>
<keyword evidence="2" id="KW-0812">Transmembrane</keyword>
<gene>
    <name evidence="3" type="ORF">Bfra_000639</name>
</gene>
<dbReference type="EMBL" id="JABFCT010000002">
    <property type="protein sequence ID" value="KAF5878473.1"/>
    <property type="molecule type" value="Genomic_DNA"/>
</dbReference>
<dbReference type="Gene3D" id="2.80.10.50">
    <property type="match status" value="1"/>
</dbReference>
<keyword evidence="2" id="KW-0472">Membrane</keyword>
<dbReference type="Proteomes" id="UP000531561">
    <property type="component" value="Unassembled WGS sequence"/>
</dbReference>
<dbReference type="AlphaFoldDB" id="A0A8H6B3G0"/>
<evidence type="ECO:0000256" key="2">
    <source>
        <dbReference type="SAM" id="Phobius"/>
    </source>
</evidence>
<keyword evidence="4" id="KW-1185">Reference proteome</keyword>
<accession>A0A8H6B3G0</accession>
<proteinExistence type="predicted"/>
<organism evidence="3 4">
    <name type="scientific">Botrytis fragariae</name>
    <dbReference type="NCBI Taxonomy" id="1964551"/>
    <lineage>
        <taxon>Eukaryota</taxon>
        <taxon>Fungi</taxon>
        <taxon>Dikarya</taxon>
        <taxon>Ascomycota</taxon>
        <taxon>Pezizomycotina</taxon>
        <taxon>Leotiomycetes</taxon>
        <taxon>Helotiales</taxon>
        <taxon>Sclerotiniaceae</taxon>
        <taxon>Botrytis</taxon>
    </lineage>
</organism>
<dbReference type="RefSeq" id="XP_037197417.1">
    <property type="nucleotide sequence ID" value="XM_037331084.1"/>
</dbReference>
<sequence length="267" mass="28778">MKYKPLDCQNTNMPPNSTPSISSDDDISSTSAARTHPSDTPNRSHTAPRAGGITEYITFGNVLAVLLIVPLAFTYVKVMMTGPALSPGSDIATVRTTATITSTIYTPSSTVISNRRSHGSSDDSSSNPWPNFTYAIRASSSGKFLASNSGGITLVGPQSGRNPGVRWKCTEIKGWLHFQNTASGCFLGHNFWGEIVCTASVADGWERFTTRPIPEGGHYLLMTHWERLWKVGIKGGTLAKIGEGETGGFAFIGEEEGEVVAWDFLRI</sequence>
<dbReference type="GeneID" id="59254776"/>
<feature type="transmembrane region" description="Helical" evidence="2">
    <location>
        <begin position="56"/>
        <end position="76"/>
    </location>
</feature>
<evidence type="ECO:0000313" key="3">
    <source>
        <dbReference type="EMBL" id="KAF5878473.1"/>
    </source>
</evidence>
<dbReference type="SUPFAM" id="SSF50405">
    <property type="entry name" value="Actin-crosslinking proteins"/>
    <property type="match status" value="1"/>
</dbReference>
<dbReference type="PANTHER" id="PTHR39697">
    <property type="entry name" value="RICIN B LECTIN DOMAIN-CONTAINING PROTEIN-RELATED"/>
    <property type="match status" value="1"/>
</dbReference>
<evidence type="ECO:0000313" key="4">
    <source>
        <dbReference type="Proteomes" id="UP000531561"/>
    </source>
</evidence>